<keyword evidence="1" id="KW-0472">Membrane</keyword>
<keyword evidence="1" id="KW-0812">Transmembrane</keyword>
<reference evidence="2" key="1">
    <citation type="submission" date="2015-07" db="EMBL/GenBank/DDBJ databases">
        <title>MeaNS - Measles Nucleotide Surveillance Program.</title>
        <authorList>
            <person name="Tran T."/>
            <person name="Druce J."/>
        </authorList>
    </citation>
    <scope>NUCLEOTIDE SEQUENCE</scope>
    <source>
        <strain evidence="2">UCB-OBI-ISO-001</strain>
        <tissue evidence="2">Gonad</tissue>
    </source>
</reference>
<dbReference type="EMBL" id="KQ416046">
    <property type="protein sequence ID" value="KOF98942.1"/>
    <property type="molecule type" value="Genomic_DNA"/>
</dbReference>
<keyword evidence="1" id="KW-1133">Transmembrane helix</keyword>
<dbReference type="AlphaFoldDB" id="A0A0L8IBW7"/>
<evidence type="ECO:0000313" key="2">
    <source>
        <dbReference type="EMBL" id="KOF98942.1"/>
    </source>
</evidence>
<sequence>MQHKKNIFAVRPFLWKYQIICLPISSVLVFSPDVKFTKFSEGGMHYNRLLKQN</sequence>
<organism evidence="2">
    <name type="scientific">Octopus bimaculoides</name>
    <name type="common">California two-spotted octopus</name>
    <dbReference type="NCBI Taxonomy" id="37653"/>
    <lineage>
        <taxon>Eukaryota</taxon>
        <taxon>Metazoa</taxon>
        <taxon>Spiralia</taxon>
        <taxon>Lophotrochozoa</taxon>
        <taxon>Mollusca</taxon>
        <taxon>Cephalopoda</taxon>
        <taxon>Coleoidea</taxon>
        <taxon>Octopodiformes</taxon>
        <taxon>Octopoda</taxon>
        <taxon>Incirrata</taxon>
        <taxon>Octopodidae</taxon>
        <taxon>Octopus</taxon>
    </lineage>
</organism>
<gene>
    <name evidence="2" type="ORF">OCBIM_22021457mg</name>
</gene>
<evidence type="ECO:0000256" key="1">
    <source>
        <dbReference type="SAM" id="Phobius"/>
    </source>
</evidence>
<accession>A0A0L8IBW7</accession>
<proteinExistence type="predicted"/>
<name>A0A0L8IBW7_OCTBM</name>
<protein>
    <submittedName>
        <fullName evidence="2">Uncharacterized protein</fullName>
    </submittedName>
</protein>
<feature type="transmembrane region" description="Helical" evidence="1">
    <location>
        <begin position="12"/>
        <end position="31"/>
    </location>
</feature>